<dbReference type="InterPro" id="IPR036259">
    <property type="entry name" value="MFS_trans_sf"/>
</dbReference>
<dbReference type="EMBL" id="FQNF01000150">
    <property type="protein sequence ID" value="SGZ41772.1"/>
    <property type="molecule type" value="Genomic_DNA"/>
</dbReference>
<dbReference type="GO" id="GO:0008028">
    <property type="term" value="F:monocarboxylic acid transmembrane transporter activity"/>
    <property type="evidence" value="ECO:0007669"/>
    <property type="project" value="EnsemblFungi"/>
</dbReference>
<evidence type="ECO:0000256" key="6">
    <source>
        <dbReference type="ARBA" id="ARBA00038347"/>
    </source>
</evidence>
<keyword evidence="2" id="KW-0813">Transport</keyword>
<dbReference type="AlphaFoldDB" id="A0A1L0B7G3"/>
<name>A0A1L0B7G3_9ASCO</name>
<feature type="domain" description="Major facilitator superfamily (MFS) profile" evidence="9">
    <location>
        <begin position="1"/>
        <end position="436"/>
    </location>
</feature>
<evidence type="ECO:0000256" key="3">
    <source>
        <dbReference type="ARBA" id="ARBA00022692"/>
    </source>
</evidence>
<dbReference type="InterPro" id="IPR020846">
    <property type="entry name" value="MFS_dom"/>
</dbReference>
<feature type="transmembrane region" description="Helical" evidence="8">
    <location>
        <begin position="107"/>
        <end position="126"/>
    </location>
</feature>
<reference evidence="11" key="1">
    <citation type="submission" date="2016-11" db="EMBL/GenBank/DDBJ databases">
        <authorList>
            <person name="Guldener U."/>
        </authorList>
    </citation>
    <scope>NUCLEOTIDE SEQUENCE [LARGE SCALE GENOMIC DNA]</scope>
</reference>
<dbReference type="Pfam" id="PF07690">
    <property type="entry name" value="MFS_1"/>
    <property type="match status" value="1"/>
</dbReference>
<evidence type="ECO:0000259" key="9">
    <source>
        <dbReference type="PROSITE" id="PS50850"/>
    </source>
</evidence>
<evidence type="ECO:0000256" key="4">
    <source>
        <dbReference type="ARBA" id="ARBA00022989"/>
    </source>
</evidence>
<dbReference type="VEuPathDB" id="FungiDB:HGUI_03973"/>
<dbReference type="GO" id="GO:0055088">
    <property type="term" value="P:lipid homeostasis"/>
    <property type="evidence" value="ECO:0007669"/>
    <property type="project" value="UniProtKB-ARBA"/>
</dbReference>
<keyword evidence="5 8" id="KW-0472">Membrane</keyword>
<dbReference type="GO" id="GO:0042910">
    <property type="term" value="F:xenobiotic transmembrane transporter activity"/>
    <property type="evidence" value="ECO:0007669"/>
    <property type="project" value="EnsemblFungi"/>
</dbReference>
<evidence type="ECO:0000313" key="10">
    <source>
        <dbReference type="EMBL" id="SGZ41772.1"/>
    </source>
</evidence>
<dbReference type="GO" id="GO:0001765">
    <property type="term" value="P:membrane raft assembly"/>
    <property type="evidence" value="ECO:0007669"/>
    <property type="project" value="UniProtKB-ARBA"/>
</dbReference>
<dbReference type="PROSITE" id="PS50850">
    <property type="entry name" value="MFS"/>
    <property type="match status" value="1"/>
</dbReference>
<dbReference type="FunFam" id="1.20.1250.20:FF:000172">
    <property type="entry name" value="MFS multidrug resistance transporter"/>
    <property type="match status" value="1"/>
</dbReference>
<dbReference type="GO" id="GO:0032973">
    <property type="term" value="P:amino acid export across plasma membrane"/>
    <property type="evidence" value="ECO:0007669"/>
    <property type="project" value="EnsemblFungi"/>
</dbReference>
<feature type="transmembrane region" description="Helical" evidence="8">
    <location>
        <begin position="346"/>
        <end position="372"/>
    </location>
</feature>
<feature type="transmembrane region" description="Helical" evidence="8">
    <location>
        <begin position="323"/>
        <end position="340"/>
    </location>
</feature>
<evidence type="ECO:0000256" key="5">
    <source>
        <dbReference type="ARBA" id="ARBA00023136"/>
    </source>
</evidence>
<evidence type="ECO:0000256" key="2">
    <source>
        <dbReference type="ARBA" id="ARBA00022448"/>
    </source>
</evidence>
<feature type="transmembrane region" description="Helical" evidence="8">
    <location>
        <begin position="49"/>
        <end position="68"/>
    </location>
</feature>
<comment type="subcellular location">
    <subcellularLocation>
        <location evidence="1">Membrane</location>
        <topology evidence="1">Multi-pass membrane protein</topology>
    </subcellularLocation>
</comment>
<keyword evidence="3 8" id="KW-0812">Transmembrane</keyword>
<comment type="function">
    <text evidence="7">MFS antiporter that does not display functional linkage as drug transporter and performs functions that significantly affect biofilm development and virulence. No substrate for transport has been identified yet, but plays an important role in the growth in the host.</text>
</comment>
<dbReference type="PANTHER" id="PTHR23502">
    <property type="entry name" value="MAJOR FACILITATOR SUPERFAMILY"/>
    <property type="match status" value="1"/>
</dbReference>
<keyword evidence="4 8" id="KW-1133">Transmembrane helix</keyword>
<dbReference type="SUPFAM" id="SSF103473">
    <property type="entry name" value="MFS general substrate transporter"/>
    <property type="match status" value="1"/>
</dbReference>
<dbReference type="OrthoDB" id="440553at2759"/>
<dbReference type="PANTHER" id="PTHR23502:SF51">
    <property type="entry name" value="QUINIDINE RESISTANCE PROTEIN 1-RELATED"/>
    <property type="match status" value="1"/>
</dbReference>
<organism evidence="10 11">
    <name type="scientific">Hanseniaspora guilliermondii</name>
    <dbReference type="NCBI Taxonomy" id="56406"/>
    <lineage>
        <taxon>Eukaryota</taxon>
        <taxon>Fungi</taxon>
        <taxon>Dikarya</taxon>
        <taxon>Ascomycota</taxon>
        <taxon>Saccharomycotina</taxon>
        <taxon>Saccharomycetes</taxon>
        <taxon>Saccharomycodales</taxon>
        <taxon>Saccharomycodaceae</taxon>
        <taxon>Hanseniaspora</taxon>
    </lineage>
</organism>
<dbReference type="Proteomes" id="UP000183365">
    <property type="component" value="Unassembled WGS sequence"/>
</dbReference>
<evidence type="ECO:0000256" key="1">
    <source>
        <dbReference type="ARBA" id="ARBA00004141"/>
    </source>
</evidence>
<feature type="transmembrane region" description="Helical" evidence="8">
    <location>
        <begin position="265"/>
        <end position="286"/>
    </location>
</feature>
<dbReference type="InterPro" id="IPR005829">
    <property type="entry name" value="Sugar_transporter_CS"/>
</dbReference>
<feature type="transmembrane region" description="Helical" evidence="8">
    <location>
        <begin position="221"/>
        <end position="245"/>
    </location>
</feature>
<dbReference type="GO" id="GO:0015565">
    <property type="term" value="F:threonine efflux transmembrane transporter activity"/>
    <property type="evidence" value="ECO:0007669"/>
    <property type="project" value="EnsemblFungi"/>
</dbReference>
<dbReference type="GO" id="GO:0045121">
    <property type="term" value="C:membrane raft"/>
    <property type="evidence" value="ECO:0007669"/>
    <property type="project" value="UniProtKB-ARBA"/>
</dbReference>
<dbReference type="InterPro" id="IPR011701">
    <property type="entry name" value="MFS"/>
</dbReference>
<dbReference type="GO" id="GO:0005886">
    <property type="term" value="C:plasma membrane"/>
    <property type="evidence" value="ECO:0007669"/>
    <property type="project" value="EnsemblFungi"/>
</dbReference>
<evidence type="ECO:0000256" key="8">
    <source>
        <dbReference type="SAM" id="Phobius"/>
    </source>
</evidence>
<protein>
    <submittedName>
        <fullName evidence="10">Related to Probable transporter AQR1</fullName>
    </submittedName>
</protein>
<feature type="transmembrane region" description="Helical" evidence="8">
    <location>
        <begin position="384"/>
        <end position="401"/>
    </location>
</feature>
<dbReference type="Gene3D" id="1.20.1250.20">
    <property type="entry name" value="MFS general substrate transporter like domains"/>
    <property type="match status" value="1"/>
</dbReference>
<proteinExistence type="inferred from homology"/>
<accession>A0A1L0B7G3</accession>
<feature type="transmembrane region" description="Helical" evidence="8">
    <location>
        <begin position="413"/>
        <end position="432"/>
    </location>
</feature>
<feature type="transmembrane region" description="Helical" evidence="8">
    <location>
        <begin position="20"/>
        <end position="37"/>
    </location>
</feature>
<comment type="similarity">
    <text evidence="6">Belongs to the major facilitator superfamily. CAR1 family.</text>
</comment>
<dbReference type="PROSITE" id="PS00216">
    <property type="entry name" value="SUGAR_TRANSPORT_1"/>
    <property type="match status" value="1"/>
</dbReference>
<feature type="transmembrane region" description="Helical" evidence="8">
    <location>
        <begin position="74"/>
        <end position="95"/>
    </location>
</feature>
<evidence type="ECO:0000313" key="11">
    <source>
        <dbReference type="Proteomes" id="UP000183365"/>
    </source>
</evidence>
<keyword evidence="11" id="KW-1185">Reference proteome</keyword>
<gene>
    <name evidence="10" type="ORF">HGUI_03973</name>
</gene>
<feature type="transmembrane region" description="Helical" evidence="8">
    <location>
        <begin position="146"/>
        <end position="166"/>
    </location>
</feature>
<evidence type="ECO:0000256" key="7">
    <source>
        <dbReference type="ARBA" id="ARBA00053949"/>
    </source>
</evidence>
<sequence length="450" mass="50596">MFPMMKPLEKYLDKTETDLNLAVLVYFIGQGVSPSIISTFADVYGRRPVCVMSLFCYVCITIGLALLQNYPTLMVLRFLQSCSISGIIAINSGIASDVSSIHNKGKYVGFTSALTLSGQALGPLISCFLQNDRIAGAPYRTAWRAVWWYLSIGGFISFILQAIFLIETNKAIVGDLSIKPEKWFNIAPYTLLIKKQFHWDTPNLESKAIRKRVNLLRSLEICLYPEVAIVLFTFGIQFACWTLNLNAISSFLTSAPYNYSIKKVAYIYLAPGLSGLIGCVLSGRIIDYNYRKEVKIFREKISSGKLPADSTFNIIRARLWSSMPQNFCCIIVYCLFGWSIHKHWPIPVTIVMSALGSYCSMASLAYCSSLLCTLFPLETSSANASYNLIRCLLAALFTAVFDKMNKSITVGGTFSLLCGLMFVFNLIMYIPMQRGMQWIEKREKKQRQNK</sequence>